<reference evidence="2 3" key="1">
    <citation type="journal article" date="2016" name="Nat. Commun.">
        <title>Thousands of microbial genomes shed light on interconnected biogeochemical processes in an aquifer system.</title>
        <authorList>
            <person name="Anantharaman K."/>
            <person name="Brown C.T."/>
            <person name="Hug L.A."/>
            <person name="Sharon I."/>
            <person name="Castelle C.J."/>
            <person name="Probst A.J."/>
            <person name="Thomas B.C."/>
            <person name="Singh A."/>
            <person name="Wilkins M.J."/>
            <person name="Karaoz U."/>
            <person name="Brodie E.L."/>
            <person name="Williams K.H."/>
            <person name="Hubbard S.S."/>
            <person name="Banfield J.F."/>
        </authorList>
    </citation>
    <scope>NUCLEOTIDE SEQUENCE [LARGE SCALE GENOMIC DNA]</scope>
</reference>
<dbReference type="PROSITE" id="PS51257">
    <property type="entry name" value="PROKAR_LIPOPROTEIN"/>
    <property type="match status" value="1"/>
</dbReference>
<feature type="domain" description="Cytochrome c7-like" evidence="1">
    <location>
        <begin position="117"/>
        <end position="172"/>
    </location>
</feature>
<name>A0A1F7RV91_9BACT</name>
<sequence>MPSKSVLSKVILTIIIPALFLFFVLTFGCKEEEIGLIFSHKKHTEVGGEIELACETCHQIAENGVKFTIPTHNECSSCHSIEEGQPSESCLMCHLRTAKKVEVKKKEEKKFIIEDIIFSHQIHADMGFDCDNCHKKIRKMGKTPADDIPVMDLCLNCHKEKKASLECKTCHKKIREGARPKYNESSERPISHDSMWGLTHGKDFKDDGRMCYQCHQKTACDDCHVTQKPKSHSLTWKQAVHGRFVTMDRNKCAVCHEADFCSRCHQQKPTTHFIPNFIPRHRELARTNARSCIVCHERNFCMQCHILKFDRLVK</sequence>
<evidence type="ECO:0000313" key="3">
    <source>
        <dbReference type="Proteomes" id="UP000178435"/>
    </source>
</evidence>
<organism evidence="2 3">
    <name type="scientific">Candidatus Schekmanbacteria bacterium RBG_16_38_11</name>
    <dbReference type="NCBI Taxonomy" id="1817880"/>
    <lineage>
        <taxon>Bacteria</taxon>
        <taxon>Candidatus Schekmaniibacteriota</taxon>
    </lineage>
</organism>
<dbReference type="Pfam" id="PF14522">
    <property type="entry name" value="Cytochrome_C7"/>
    <property type="match status" value="1"/>
</dbReference>
<evidence type="ECO:0000313" key="2">
    <source>
        <dbReference type="EMBL" id="OGL44807.1"/>
    </source>
</evidence>
<dbReference type="InterPro" id="IPR029467">
    <property type="entry name" value="Cyt_c7-like"/>
</dbReference>
<dbReference type="EMBL" id="MGDF01000123">
    <property type="protein sequence ID" value="OGL44807.1"/>
    <property type="molecule type" value="Genomic_DNA"/>
</dbReference>
<dbReference type="SUPFAM" id="SSF48695">
    <property type="entry name" value="Multiheme cytochromes"/>
    <property type="match status" value="1"/>
</dbReference>
<comment type="caution">
    <text evidence="2">The sequence shown here is derived from an EMBL/GenBank/DDBJ whole genome shotgun (WGS) entry which is preliminary data.</text>
</comment>
<dbReference type="InterPro" id="IPR036280">
    <property type="entry name" value="Multihaem_cyt_sf"/>
</dbReference>
<dbReference type="Proteomes" id="UP000178435">
    <property type="component" value="Unassembled WGS sequence"/>
</dbReference>
<accession>A0A1F7RV91</accession>
<protein>
    <recommendedName>
        <fullName evidence="1">Cytochrome c7-like domain-containing protein</fullName>
    </recommendedName>
</protein>
<dbReference type="AlphaFoldDB" id="A0A1F7RV91"/>
<gene>
    <name evidence="2" type="ORF">A2149_06735</name>
</gene>
<proteinExistence type="predicted"/>
<dbReference type="Gene3D" id="3.90.10.10">
    <property type="entry name" value="Cytochrome C3"/>
    <property type="match status" value="2"/>
</dbReference>
<evidence type="ECO:0000259" key="1">
    <source>
        <dbReference type="Pfam" id="PF14522"/>
    </source>
</evidence>